<dbReference type="EMBL" id="JAFCJH010000021">
    <property type="protein sequence ID" value="MBR0797810.1"/>
    <property type="molecule type" value="Genomic_DNA"/>
</dbReference>
<comment type="caution">
    <text evidence="2">The sequence shown here is derived from an EMBL/GenBank/DDBJ whole genome shotgun (WGS) entry which is preliminary data.</text>
</comment>
<protein>
    <submittedName>
        <fullName evidence="2">Bifunctional (P)ppGpp synthetase/guanosine-3',5'-bis(Diphosphate) 3'-pyrophosphohydrolase</fullName>
    </submittedName>
</protein>
<feature type="domain" description="HD/PDEase" evidence="1">
    <location>
        <begin position="28"/>
        <end position="136"/>
    </location>
</feature>
<accession>A0ABS5FM14</accession>
<proteinExistence type="predicted"/>
<keyword evidence="3" id="KW-1185">Reference proteome</keyword>
<evidence type="ECO:0000259" key="1">
    <source>
        <dbReference type="SMART" id="SM00471"/>
    </source>
</evidence>
<reference evidence="3" key="1">
    <citation type="journal article" date="2021" name="ISME J.">
        <title>Evolutionary origin and ecological implication of a unique nif island in free-living Bradyrhizobium lineages.</title>
        <authorList>
            <person name="Tao J."/>
        </authorList>
    </citation>
    <scope>NUCLEOTIDE SEQUENCE [LARGE SCALE GENOMIC DNA]</scope>
    <source>
        <strain evidence="3">SZCCT0434</strain>
    </source>
</reference>
<dbReference type="Gene3D" id="1.10.3210.10">
    <property type="entry name" value="Hypothetical protein af1432"/>
    <property type="match status" value="1"/>
</dbReference>
<evidence type="ECO:0000313" key="2">
    <source>
        <dbReference type="EMBL" id="MBR0797810.1"/>
    </source>
</evidence>
<sequence length="189" mass="20742">MPEGTRLVTRAVRFAAERHADQRRKGLRQRPYFNHLAEVADLLSEATGGDDTALIAAAYLHDTIEDTQTGPDELREQFGADITSLVMEVTDDKSLPKMERKRLQIATAPKKSPRAKLLKIADATSNVRTLALDPPTDWGADRMQDYVDWAGQVISHCRGLNPILDTAFDTATAEARAAISARMAEGAKA</sequence>
<dbReference type="Pfam" id="PF13328">
    <property type="entry name" value="HD_4"/>
    <property type="match status" value="1"/>
</dbReference>
<dbReference type="PANTHER" id="PTHR46246:SF1">
    <property type="entry name" value="GUANOSINE-3',5'-BIS(DIPHOSPHATE) 3'-PYROPHOSPHOHYDROLASE MESH1"/>
    <property type="match status" value="1"/>
</dbReference>
<dbReference type="SMART" id="SM00471">
    <property type="entry name" value="HDc"/>
    <property type="match status" value="1"/>
</dbReference>
<dbReference type="Proteomes" id="UP001315278">
    <property type="component" value="Unassembled WGS sequence"/>
</dbReference>
<dbReference type="CDD" id="cd00077">
    <property type="entry name" value="HDc"/>
    <property type="match status" value="1"/>
</dbReference>
<name>A0ABS5FM14_9BRAD</name>
<dbReference type="SUPFAM" id="SSF109604">
    <property type="entry name" value="HD-domain/PDEase-like"/>
    <property type="match status" value="1"/>
</dbReference>
<dbReference type="InterPro" id="IPR003607">
    <property type="entry name" value="HD/PDEase_dom"/>
</dbReference>
<dbReference type="PANTHER" id="PTHR46246">
    <property type="entry name" value="GUANOSINE-3',5'-BIS(DIPHOSPHATE) 3'-PYROPHOSPHOHYDROLASE MESH1"/>
    <property type="match status" value="1"/>
</dbReference>
<dbReference type="RefSeq" id="WP_212396699.1">
    <property type="nucleotide sequence ID" value="NZ_JAFCJH010000021.1"/>
</dbReference>
<gene>
    <name evidence="2" type="ORF">JQ615_20705</name>
</gene>
<dbReference type="InterPro" id="IPR052194">
    <property type="entry name" value="MESH1"/>
</dbReference>
<evidence type="ECO:0000313" key="3">
    <source>
        <dbReference type="Proteomes" id="UP001315278"/>
    </source>
</evidence>
<organism evidence="2 3">
    <name type="scientific">Bradyrhizobium jicamae</name>
    <dbReference type="NCBI Taxonomy" id="280332"/>
    <lineage>
        <taxon>Bacteria</taxon>
        <taxon>Pseudomonadati</taxon>
        <taxon>Pseudomonadota</taxon>
        <taxon>Alphaproteobacteria</taxon>
        <taxon>Hyphomicrobiales</taxon>
        <taxon>Nitrobacteraceae</taxon>
        <taxon>Bradyrhizobium</taxon>
    </lineage>
</organism>